<keyword evidence="6" id="KW-1185">Reference proteome</keyword>
<reference evidence="6" key="1">
    <citation type="submission" date="2012-07" db="EMBL/GenBank/DDBJ databases">
        <title>Genome of the Chinese tree shrew, a rising model animal genetically related to primates.</title>
        <authorList>
            <person name="Zhang G."/>
            <person name="Fan Y."/>
            <person name="Yao Y."/>
            <person name="Huang Z."/>
        </authorList>
    </citation>
    <scope>NUCLEOTIDE SEQUENCE [LARGE SCALE GENOMIC DNA]</scope>
</reference>
<dbReference type="Pfam" id="PF00685">
    <property type="entry name" value="Sulfotransfer_1"/>
    <property type="match status" value="1"/>
</dbReference>
<dbReference type="Proteomes" id="UP000011518">
    <property type="component" value="Unassembled WGS sequence"/>
</dbReference>
<evidence type="ECO:0000256" key="2">
    <source>
        <dbReference type="ARBA" id="ARBA00022679"/>
    </source>
</evidence>
<feature type="domain" description="Sulfotransferase" evidence="4">
    <location>
        <begin position="82"/>
        <end position="173"/>
    </location>
</feature>
<dbReference type="InterPro" id="IPR027417">
    <property type="entry name" value="P-loop_NTPase"/>
</dbReference>
<gene>
    <name evidence="5" type="ORF">TREES_T100013684</name>
</gene>
<evidence type="ECO:0000313" key="6">
    <source>
        <dbReference type="Proteomes" id="UP000011518"/>
    </source>
</evidence>
<evidence type="ECO:0000313" key="5">
    <source>
        <dbReference type="EMBL" id="ELV12349.1"/>
    </source>
</evidence>
<dbReference type="EC" id="2.8.2.-" evidence="3"/>
<proteinExistence type="inferred from homology"/>
<organism evidence="5 6">
    <name type="scientific">Tupaia chinensis</name>
    <name type="common">Chinese tree shrew</name>
    <name type="synonym">Tupaia belangeri chinensis</name>
    <dbReference type="NCBI Taxonomy" id="246437"/>
    <lineage>
        <taxon>Eukaryota</taxon>
        <taxon>Metazoa</taxon>
        <taxon>Chordata</taxon>
        <taxon>Craniata</taxon>
        <taxon>Vertebrata</taxon>
        <taxon>Euteleostomi</taxon>
        <taxon>Mammalia</taxon>
        <taxon>Eutheria</taxon>
        <taxon>Euarchontoglires</taxon>
        <taxon>Scandentia</taxon>
        <taxon>Tupaiidae</taxon>
        <taxon>Tupaia</taxon>
    </lineage>
</organism>
<comment type="similarity">
    <text evidence="1 3">Belongs to the sulfotransferase 1 family.</text>
</comment>
<evidence type="ECO:0000256" key="1">
    <source>
        <dbReference type="ARBA" id="ARBA00005771"/>
    </source>
</evidence>
<dbReference type="SUPFAM" id="SSF52540">
    <property type="entry name" value="P-loop containing nucleoside triphosphate hydrolases"/>
    <property type="match status" value="1"/>
</dbReference>
<sequence>MEKEGELLKFKGFYFQSSVVDYDILEKLEDFEIRDNDIFVISYPKSGLKPWSTTWESSDIAITLTAGPSSFIFISDFKSCFFQDLRSSVLKICTFLEKELTDDVIDSVIQQCLFENMKYNLETPANAVISTFSERRGKTEFIRRGVVGDWKNYMTVEQSERFDKIYQNKMKDFPLEFIWNINEEFQTKA</sequence>
<dbReference type="GO" id="GO:0008146">
    <property type="term" value="F:sulfotransferase activity"/>
    <property type="evidence" value="ECO:0007669"/>
    <property type="project" value="InterPro"/>
</dbReference>
<accession>L8YB82</accession>
<dbReference type="AlphaFoldDB" id="L8YB82"/>
<dbReference type="InParanoid" id="L8YB82"/>
<evidence type="ECO:0000259" key="4">
    <source>
        <dbReference type="Pfam" id="PF00685"/>
    </source>
</evidence>
<dbReference type="STRING" id="246437.L8YB82"/>
<keyword evidence="2 3" id="KW-0808">Transferase</keyword>
<dbReference type="PANTHER" id="PTHR11783">
    <property type="entry name" value="SULFOTRANSFERASE SULT"/>
    <property type="match status" value="1"/>
</dbReference>
<name>L8YB82_TUPCH</name>
<dbReference type="InterPro" id="IPR000863">
    <property type="entry name" value="Sulfotransferase_dom"/>
</dbReference>
<dbReference type="eggNOG" id="KOG1584">
    <property type="taxonomic scope" value="Eukaryota"/>
</dbReference>
<dbReference type="EMBL" id="KB364583">
    <property type="protein sequence ID" value="ELV12349.1"/>
    <property type="molecule type" value="Genomic_DNA"/>
</dbReference>
<reference evidence="6" key="2">
    <citation type="journal article" date="2013" name="Nat. Commun.">
        <title>Genome of the Chinese tree shrew.</title>
        <authorList>
            <person name="Fan Y."/>
            <person name="Huang Z.Y."/>
            <person name="Cao C.C."/>
            <person name="Chen C.S."/>
            <person name="Chen Y.X."/>
            <person name="Fan D.D."/>
            <person name="He J."/>
            <person name="Hou H.L."/>
            <person name="Hu L."/>
            <person name="Hu X.T."/>
            <person name="Jiang X.T."/>
            <person name="Lai R."/>
            <person name="Lang Y.S."/>
            <person name="Liang B."/>
            <person name="Liao S.G."/>
            <person name="Mu D."/>
            <person name="Ma Y.Y."/>
            <person name="Niu Y.Y."/>
            <person name="Sun X.Q."/>
            <person name="Xia J.Q."/>
            <person name="Xiao J."/>
            <person name="Xiong Z.Q."/>
            <person name="Xu L."/>
            <person name="Yang L."/>
            <person name="Zhang Y."/>
            <person name="Zhao W."/>
            <person name="Zhao X.D."/>
            <person name="Zheng Y.T."/>
            <person name="Zhou J.M."/>
            <person name="Zhu Y.B."/>
            <person name="Zhang G.J."/>
            <person name="Wang J."/>
            <person name="Yao Y.G."/>
        </authorList>
    </citation>
    <scope>NUCLEOTIDE SEQUENCE [LARGE SCALE GENOMIC DNA]</scope>
</reference>
<evidence type="ECO:0000256" key="3">
    <source>
        <dbReference type="RuleBase" id="RU361155"/>
    </source>
</evidence>
<protein>
    <recommendedName>
        <fullName evidence="3">Sulfotransferase</fullName>
        <ecNumber evidence="3">2.8.2.-</ecNumber>
    </recommendedName>
</protein>
<dbReference type="Gene3D" id="3.40.50.300">
    <property type="entry name" value="P-loop containing nucleotide triphosphate hydrolases"/>
    <property type="match status" value="2"/>
</dbReference>